<dbReference type="STRING" id="1434108.MSBRM_0785"/>
<dbReference type="RefSeq" id="WP_048154706.1">
    <property type="nucleotide sequence ID" value="NZ_CP009528.1"/>
</dbReference>
<dbReference type="Proteomes" id="UP000033033">
    <property type="component" value="Chromosome"/>
</dbReference>
<dbReference type="AlphaFoldDB" id="A0A0E3QRH0"/>
<evidence type="ECO:0000259" key="1">
    <source>
        <dbReference type="Pfam" id="PF04230"/>
    </source>
</evidence>
<reference evidence="2 3" key="1">
    <citation type="submission" date="2014-07" db="EMBL/GenBank/DDBJ databases">
        <title>Methanogenic archaea and the global carbon cycle.</title>
        <authorList>
            <person name="Henriksen J.R."/>
            <person name="Luke J."/>
            <person name="Reinhart S."/>
            <person name="Benedict M.N."/>
            <person name="Youngblut N.D."/>
            <person name="Metcalf M.E."/>
            <person name="Whitaker R.J."/>
            <person name="Metcalf W.W."/>
        </authorList>
    </citation>
    <scope>NUCLEOTIDE SEQUENCE [LARGE SCALE GENOMIC DNA]</scope>
    <source>
        <strain evidence="2 3">MS</strain>
    </source>
</reference>
<feature type="domain" description="Polysaccharide pyruvyl transferase" evidence="1">
    <location>
        <begin position="18"/>
        <end position="356"/>
    </location>
</feature>
<dbReference type="HOGENOM" id="CLU_643782_0_0_2"/>
<dbReference type="PANTHER" id="PTHR36836:SF1">
    <property type="entry name" value="COLANIC ACID BIOSYNTHESIS PROTEIN WCAK"/>
    <property type="match status" value="1"/>
</dbReference>
<dbReference type="InterPro" id="IPR007345">
    <property type="entry name" value="Polysacch_pyruvyl_Trfase"/>
</dbReference>
<dbReference type="EMBL" id="CP009528">
    <property type="protein sequence ID" value="AKB53783.1"/>
    <property type="molecule type" value="Genomic_DNA"/>
</dbReference>
<dbReference type="PATRIC" id="fig|1434108.4.peg.947"/>
<accession>A0A0E3QRH0</accession>
<keyword evidence="3" id="KW-1185">Reference proteome</keyword>
<evidence type="ECO:0000313" key="3">
    <source>
        <dbReference type="Proteomes" id="UP000033033"/>
    </source>
</evidence>
<proteinExistence type="predicted"/>
<gene>
    <name evidence="2" type="ORF">MSBRM_0785</name>
</gene>
<dbReference type="PANTHER" id="PTHR36836">
    <property type="entry name" value="COLANIC ACID BIOSYNTHESIS PROTEIN WCAK"/>
    <property type="match status" value="1"/>
</dbReference>
<organism evidence="2 3">
    <name type="scientific">Methanosarcina barkeri MS</name>
    <dbReference type="NCBI Taxonomy" id="1434108"/>
    <lineage>
        <taxon>Archaea</taxon>
        <taxon>Methanobacteriati</taxon>
        <taxon>Methanobacteriota</taxon>
        <taxon>Stenosarchaea group</taxon>
        <taxon>Methanomicrobia</taxon>
        <taxon>Methanosarcinales</taxon>
        <taxon>Methanosarcinaceae</taxon>
        <taxon>Methanosarcina</taxon>
    </lineage>
</organism>
<evidence type="ECO:0000313" key="2">
    <source>
        <dbReference type="EMBL" id="AKB53783.1"/>
    </source>
</evidence>
<sequence length="431" mass="49698">MINKTIGLLGAIGYDDMGDDALLLANLDALKSREYNILIFSYSVSRTTNLLISYGFLPENSLSDTIKIVDSFDYLNQKIMYKYIDVVLNRLCRNSSDIFQTINHNRTLKKITNNIKTENKQIPHFIEYLTNIKECSLLLFIGGGYMNRYWGCKIYQFISTLSIAHEVGIPCIASGQTFGPLDDIQKKIVKKHINKLDYISTRDINRSKKRLLELGFDENKIIEGPDDAIFLSKNMNYINRYDSSFVVTVNFGLFLKYSKYPLEYIYTIFAQFFDYLVDSKNAIILNISMTISGKDIEQGLSIQSKMKHKDKFYFVPLYTDLKTIKAIISTSDLVVSSRLHPIVFSISERRPYIGISGGGEYYNSKLMGISEIYSYISDNHIIEADNLSLDKLKNLLSSTLNEDYRLNNIYELNETKRNNFLKKVDSYFYKS</sequence>
<dbReference type="GeneID" id="24843994"/>
<dbReference type="Pfam" id="PF04230">
    <property type="entry name" value="PS_pyruv_trans"/>
    <property type="match status" value="1"/>
</dbReference>
<protein>
    <recommendedName>
        <fullName evidence="1">Polysaccharide pyruvyl transferase domain-containing protein</fullName>
    </recommendedName>
</protein>
<dbReference type="KEGG" id="mby:MSBRM_0785"/>
<name>A0A0E3QRH0_METBA</name>